<dbReference type="PANTHER" id="PTHR24027">
    <property type="entry name" value="CADHERIN-23"/>
    <property type="match status" value="1"/>
</dbReference>
<dbReference type="GO" id="GO:0016477">
    <property type="term" value="P:cell migration"/>
    <property type="evidence" value="ECO:0007669"/>
    <property type="project" value="TreeGrafter"/>
</dbReference>
<dbReference type="InterPro" id="IPR002126">
    <property type="entry name" value="Cadherin-like_dom"/>
</dbReference>
<feature type="transmembrane region" description="Helical" evidence="6">
    <location>
        <begin position="1247"/>
        <end position="1265"/>
    </location>
</feature>
<proteinExistence type="predicted"/>
<keyword evidence="6" id="KW-1133">Transmembrane helix</keyword>
<evidence type="ECO:0000256" key="4">
    <source>
        <dbReference type="ARBA" id="ARBA00023136"/>
    </source>
</evidence>
<dbReference type="GO" id="GO:0005509">
    <property type="term" value="F:calcium ion binding"/>
    <property type="evidence" value="ECO:0007669"/>
    <property type="project" value="InterPro"/>
</dbReference>
<dbReference type="SUPFAM" id="SSF49313">
    <property type="entry name" value="Cadherin-like"/>
    <property type="match status" value="1"/>
</dbReference>
<dbReference type="CDD" id="cd11304">
    <property type="entry name" value="Cadherin_repeat"/>
    <property type="match status" value="1"/>
</dbReference>
<dbReference type="EMBL" id="CACVKT020009208">
    <property type="protein sequence ID" value="CAC5421088.1"/>
    <property type="molecule type" value="Genomic_DNA"/>
</dbReference>
<dbReference type="Proteomes" id="UP000507470">
    <property type="component" value="Unassembled WGS sequence"/>
</dbReference>
<keyword evidence="3" id="KW-0106">Calcium</keyword>
<organism evidence="8 9">
    <name type="scientific">Mytilus coruscus</name>
    <name type="common">Sea mussel</name>
    <dbReference type="NCBI Taxonomy" id="42192"/>
    <lineage>
        <taxon>Eukaryota</taxon>
        <taxon>Metazoa</taxon>
        <taxon>Spiralia</taxon>
        <taxon>Lophotrochozoa</taxon>
        <taxon>Mollusca</taxon>
        <taxon>Bivalvia</taxon>
        <taxon>Autobranchia</taxon>
        <taxon>Pteriomorphia</taxon>
        <taxon>Mytilida</taxon>
        <taxon>Mytiloidea</taxon>
        <taxon>Mytilidae</taxon>
        <taxon>Mytilinae</taxon>
        <taxon>Mytilus</taxon>
    </lineage>
</organism>
<evidence type="ECO:0000259" key="7">
    <source>
        <dbReference type="SMART" id="SM00112"/>
    </source>
</evidence>
<protein>
    <recommendedName>
        <fullName evidence="7">Cadherin domain-containing protein</fullName>
    </recommendedName>
</protein>
<evidence type="ECO:0000313" key="9">
    <source>
        <dbReference type="Proteomes" id="UP000507470"/>
    </source>
</evidence>
<dbReference type="GO" id="GO:0016342">
    <property type="term" value="C:catenin complex"/>
    <property type="evidence" value="ECO:0007669"/>
    <property type="project" value="TreeGrafter"/>
</dbReference>
<keyword evidence="6" id="KW-0812">Transmembrane</keyword>
<dbReference type="Gene3D" id="2.60.40.60">
    <property type="entry name" value="Cadherins"/>
    <property type="match status" value="1"/>
</dbReference>
<evidence type="ECO:0000256" key="1">
    <source>
        <dbReference type="ARBA" id="ARBA00004370"/>
    </source>
</evidence>
<gene>
    <name evidence="8" type="ORF">MCOR_53242</name>
</gene>
<dbReference type="GO" id="GO:0008013">
    <property type="term" value="F:beta-catenin binding"/>
    <property type="evidence" value="ECO:0007669"/>
    <property type="project" value="TreeGrafter"/>
</dbReference>
<evidence type="ECO:0000256" key="2">
    <source>
        <dbReference type="ARBA" id="ARBA00022737"/>
    </source>
</evidence>
<dbReference type="PANTHER" id="PTHR24027:SF438">
    <property type="entry name" value="CADHERIN 23"/>
    <property type="match status" value="1"/>
</dbReference>
<sequence length="1266" mass="138903">MSLSKKGVDVNYANEQLQGSLTIPSLSEAIMSLAITVESNTPLGELSGTIAVTTNLTTFILPYAITITSERLINLTFVIKDEYTYFATGSPLVIGAEVKLVNPRRGYSETRITYNDKGTVLFENFYEDKYTVYAKAEDHSTYSAIIIATPYTTVRDIFLQRTAVTYTWTVTPTTVEDKYEITLDSTFETFVPMPVVTIEPKKLDTVPFETEERDFVDFTITNHGLIRADNLRFSLPTGHPTLQFQSTVDVIGDLAANTSIIIPVKITLKSRTKRQGGCSMLLMYDYVCGGTRSNSASVILTGSCGGGYLGYVGGRSSGGRGYGVMIVYRPVTPVPCDCYAALLKKCILVYIPIVGCLASEGNLAASTIASCALQEFFPVVGCAVSADKLITSSGPNLPDAIIDTAMSCVVGPLCSVCGKIYKALRCIQAMEQECSNNRKDVILMVEEIFGNEEMFHVNKEWYPSFKTVISDNSESGSILSKDEKSFVLNTLTSNISNPILDRFLERWNNTVSAWDNGTLNEEIKTGSVINLSRLSMMMQQYITDTKTAADRGFNSIFSDFDHALNAYVLAEQETQAEGNSKKDGAVCAKVRVRIVQDLVLTRDAFNARFEIENGENSALESIHVQIEIKHNTGSGEVVNDLFSIGDPDLLGLTGVDGDGRLGVDLSGSAEWLIIPYSLAAPNDDVLFNVGGRLSYRVGGSNFSVPLLPDTITVKPNPSLVLHYFHEKYVRGDNPLTTEEEPVIPFTLAVMVRNSGYGIARALKISSVQPQIIENEKGLLITFKIIGGFLGNEPITPSLIVDFGDIKSFETKTARWMLTSTLQGTFYNFSATFENINPLGDPQLSLFENIWYHELIHLVRLFSDGEDDGFDDFLVNDFVDNKGIPERVYNSANGSDVYDVMSATALGLSSSSFVKSDMKTYTLVYMEVLTNTSNWFYARVKNNITSRHQTLLSVKSDDNRDIVVDKNIWTTTHILDSYLIHLFDFIKSNNSVSEEIEIKYVLTFGPKNKYPPKFNKTSYSITLSTETPKEMHILTVHAYDLDKNEITFEIIGFENETLAIDSHTGVITLLQSPLAVGEIKLQVMCRDDGIPSLSGVVNVIIYVTSEETITTTLVTSSDASTDISVTSQSNNLLTSSVSVVYSTNTVFSTEVETTAESASDRTTVPDISTGAQDMTHKSSAGETNVPDTSTGSAVRTTESSFDKTTVPLTSTSAVDQTTKSSYDKTNNPNASPTAIQTTLRPSSAVKQVIHSVLLVVTNFICLVLVYN</sequence>
<dbReference type="GO" id="GO:0007156">
    <property type="term" value="P:homophilic cell adhesion via plasma membrane adhesion molecules"/>
    <property type="evidence" value="ECO:0007669"/>
    <property type="project" value="InterPro"/>
</dbReference>
<evidence type="ECO:0000256" key="5">
    <source>
        <dbReference type="SAM" id="MobiDB-lite"/>
    </source>
</evidence>
<dbReference type="GO" id="GO:0045296">
    <property type="term" value="F:cadherin binding"/>
    <property type="evidence" value="ECO:0007669"/>
    <property type="project" value="TreeGrafter"/>
</dbReference>
<name>A0A6J8EKV8_MYTCO</name>
<keyword evidence="4 6" id="KW-0472">Membrane</keyword>
<evidence type="ECO:0000256" key="3">
    <source>
        <dbReference type="ARBA" id="ARBA00022837"/>
    </source>
</evidence>
<dbReference type="InterPro" id="IPR039808">
    <property type="entry name" value="Cadherin"/>
</dbReference>
<feature type="domain" description="Cadherin" evidence="7">
    <location>
        <begin position="1035"/>
        <end position="1110"/>
    </location>
</feature>
<keyword evidence="2" id="KW-0677">Repeat</keyword>
<evidence type="ECO:0000256" key="6">
    <source>
        <dbReference type="SAM" id="Phobius"/>
    </source>
</evidence>
<keyword evidence="9" id="KW-1185">Reference proteome</keyword>
<comment type="subcellular location">
    <subcellularLocation>
        <location evidence="1">Membrane</location>
    </subcellularLocation>
</comment>
<dbReference type="OrthoDB" id="10268124at2759"/>
<feature type="region of interest" description="Disordered" evidence="5">
    <location>
        <begin position="1152"/>
        <end position="1234"/>
    </location>
</feature>
<evidence type="ECO:0000313" key="8">
    <source>
        <dbReference type="EMBL" id="CAC5421088.1"/>
    </source>
</evidence>
<dbReference type="InterPro" id="IPR015919">
    <property type="entry name" value="Cadherin-like_sf"/>
</dbReference>
<dbReference type="AlphaFoldDB" id="A0A6J8EKV8"/>
<reference evidence="8 9" key="1">
    <citation type="submission" date="2020-06" db="EMBL/GenBank/DDBJ databases">
        <authorList>
            <person name="Li R."/>
            <person name="Bekaert M."/>
        </authorList>
    </citation>
    <scope>NUCLEOTIDE SEQUENCE [LARGE SCALE GENOMIC DNA]</scope>
    <source>
        <strain evidence="9">wild</strain>
    </source>
</reference>
<dbReference type="SMART" id="SM00112">
    <property type="entry name" value="CA"/>
    <property type="match status" value="1"/>
</dbReference>
<accession>A0A6J8EKV8</accession>